<dbReference type="InterPro" id="IPR050087">
    <property type="entry name" value="AON_synthase_class-II"/>
</dbReference>
<proteinExistence type="inferred from homology"/>
<dbReference type="SUPFAM" id="SSF53383">
    <property type="entry name" value="PLP-dependent transferases"/>
    <property type="match status" value="1"/>
</dbReference>
<comment type="cofactor">
    <cofactor evidence="1">
        <name>pyridoxal 5'-phosphate</name>
        <dbReference type="ChEBI" id="CHEBI:597326"/>
    </cofactor>
</comment>
<dbReference type="InterPro" id="IPR015424">
    <property type="entry name" value="PyrdxlP-dep_Trfase"/>
</dbReference>
<dbReference type="PANTHER" id="PTHR13693">
    <property type="entry name" value="CLASS II AMINOTRANSFERASE/8-AMINO-7-OXONONANOATE SYNTHASE"/>
    <property type="match status" value="1"/>
</dbReference>
<keyword evidence="3" id="KW-0808">Transferase</keyword>
<dbReference type="GO" id="GO:0009102">
    <property type="term" value="P:biotin biosynthetic process"/>
    <property type="evidence" value="ECO:0007669"/>
    <property type="project" value="TreeGrafter"/>
</dbReference>
<dbReference type="STRING" id="1150368.SAMN02927921_01567"/>
<dbReference type="Gene3D" id="3.40.640.10">
    <property type="entry name" value="Type I PLP-dependent aspartate aminotransferase-like (Major domain)"/>
    <property type="match status" value="1"/>
</dbReference>
<evidence type="ECO:0000259" key="5">
    <source>
        <dbReference type="Pfam" id="PF00155"/>
    </source>
</evidence>
<evidence type="ECO:0000313" key="7">
    <source>
        <dbReference type="Proteomes" id="UP000182248"/>
    </source>
</evidence>
<dbReference type="PANTHER" id="PTHR13693:SF77">
    <property type="entry name" value="8-AMINO-7-OXONONANOATE SYNTHASE"/>
    <property type="match status" value="1"/>
</dbReference>
<dbReference type="RefSeq" id="WP_072316801.1">
    <property type="nucleotide sequence ID" value="NZ_FPJE01000007.1"/>
</dbReference>
<reference evidence="6 7" key="1">
    <citation type="submission" date="2016-11" db="EMBL/GenBank/DDBJ databases">
        <authorList>
            <person name="Jaros S."/>
            <person name="Januszkiewicz K."/>
            <person name="Wedrychowicz H."/>
        </authorList>
    </citation>
    <scope>NUCLEOTIDE SEQUENCE [LARGE SCALE GENOMIC DNA]</scope>
    <source>
        <strain evidence="6 7">CGMCC 1.12145</strain>
    </source>
</reference>
<dbReference type="AlphaFoldDB" id="A0A1K1P1M5"/>
<organism evidence="6 7">
    <name type="scientific">Sinomicrobium oceani</name>
    <dbReference type="NCBI Taxonomy" id="1150368"/>
    <lineage>
        <taxon>Bacteria</taxon>
        <taxon>Pseudomonadati</taxon>
        <taxon>Bacteroidota</taxon>
        <taxon>Flavobacteriia</taxon>
        <taxon>Flavobacteriales</taxon>
        <taxon>Flavobacteriaceae</taxon>
        <taxon>Sinomicrobium</taxon>
    </lineage>
</organism>
<dbReference type="GO" id="GO:0016740">
    <property type="term" value="F:transferase activity"/>
    <property type="evidence" value="ECO:0007669"/>
    <property type="project" value="UniProtKB-KW"/>
</dbReference>
<feature type="domain" description="Aminotransferase class I/classII large" evidence="5">
    <location>
        <begin position="30"/>
        <end position="378"/>
    </location>
</feature>
<evidence type="ECO:0000313" key="6">
    <source>
        <dbReference type="EMBL" id="SFW41656.1"/>
    </source>
</evidence>
<evidence type="ECO:0000256" key="3">
    <source>
        <dbReference type="ARBA" id="ARBA00022679"/>
    </source>
</evidence>
<dbReference type="Gene3D" id="3.90.1150.10">
    <property type="entry name" value="Aspartate Aminotransferase, domain 1"/>
    <property type="match status" value="1"/>
</dbReference>
<comment type="similarity">
    <text evidence="2">Belongs to the class-II pyridoxal-phosphate-dependent aminotransferase family. BioF subfamily.</text>
</comment>
<evidence type="ECO:0000256" key="1">
    <source>
        <dbReference type="ARBA" id="ARBA00001933"/>
    </source>
</evidence>
<dbReference type="GO" id="GO:0030170">
    <property type="term" value="F:pyridoxal phosphate binding"/>
    <property type="evidence" value="ECO:0007669"/>
    <property type="project" value="InterPro"/>
</dbReference>
<evidence type="ECO:0000256" key="4">
    <source>
        <dbReference type="ARBA" id="ARBA00022898"/>
    </source>
</evidence>
<gene>
    <name evidence="6" type="ORF">SAMN02927921_01567</name>
</gene>
<accession>A0A1K1P1M5</accession>
<dbReference type="OrthoDB" id="9807157at2"/>
<keyword evidence="7" id="KW-1185">Reference proteome</keyword>
<dbReference type="EMBL" id="FPJE01000007">
    <property type="protein sequence ID" value="SFW41656.1"/>
    <property type="molecule type" value="Genomic_DNA"/>
</dbReference>
<sequence>MEFPKKLAKRLEERVDRDALRRLPGPVSGVDFSSNDYLGLSKLPVVAEEAARILRKSTPVGNGATGSRLLTGNHLLYAGTEAVLADFHRAEAALVFNSGYDANIGFFSSVPQRGDMVFYDEWIHASIRDGMQMGLADTYKFRHNDMADLEDKIARVIDRCATKNLGGHCYIVTESVFSMDGDSPDLEAIAGLAEKYEAYLVVDEAHAVGVFGDQGEGLVQEKGLQDRVFARIVTFGKAMGCHGAAVLGAQSLKDYLVNFARSFMYTTAMPMHSLAVIQAAYSRLADAWPGQELRRNISFFKTVVEELGLTSTFVDSDSSIHCCIVPGNEMVKKTALKLQEQGFEVKAILSPTVPAGQERLRFCLHSYNTEKEISEVLKLLANFVL</sequence>
<dbReference type="Proteomes" id="UP000182248">
    <property type="component" value="Unassembled WGS sequence"/>
</dbReference>
<keyword evidence="4" id="KW-0663">Pyridoxal phosphate</keyword>
<name>A0A1K1P1M5_9FLAO</name>
<dbReference type="InterPro" id="IPR015422">
    <property type="entry name" value="PyrdxlP-dep_Trfase_small"/>
</dbReference>
<dbReference type="InterPro" id="IPR015421">
    <property type="entry name" value="PyrdxlP-dep_Trfase_major"/>
</dbReference>
<dbReference type="InterPro" id="IPR004839">
    <property type="entry name" value="Aminotransferase_I/II_large"/>
</dbReference>
<dbReference type="Pfam" id="PF00155">
    <property type="entry name" value="Aminotran_1_2"/>
    <property type="match status" value="1"/>
</dbReference>
<protein>
    <submittedName>
        <fullName evidence="6">8-amino-7-oxononanoate synthase</fullName>
    </submittedName>
</protein>
<evidence type="ECO:0000256" key="2">
    <source>
        <dbReference type="ARBA" id="ARBA00010008"/>
    </source>
</evidence>